<evidence type="ECO:0000313" key="3">
    <source>
        <dbReference type="Proteomes" id="UP000434052"/>
    </source>
</evidence>
<dbReference type="AlphaFoldDB" id="A0A6P1ZD03"/>
<dbReference type="SUPFAM" id="SSF52200">
    <property type="entry name" value="Toll/Interleukin receptor TIR domain"/>
    <property type="match status" value="1"/>
</dbReference>
<dbReference type="Proteomes" id="UP000434052">
    <property type="component" value="Unassembled WGS sequence"/>
</dbReference>
<comment type="caution">
    <text evidence="2">The sequence shown here is derived from an EMBL/GenBank/DDBJ whole genome shotgun (WGS) entry which is preliminary data.</text>
</comment>
<proteinExistence type="predicted"/>
<organism evidence="2 3">
    <name type="scientific">Oceanidesulfovibrio marinus</name>
    <dbReference type="NCBI Taxonomy" id="370038"/>
    <lineage>
        <taxon>Bacteria</taxon>
        <taxon>Pseudomonadati</taxon>
        <taxon>Thermodesulfobacteriota</taxon>
        <taxon>Desulfovibrionia</taxon>
        <taxon>Desulfovibrionales</taxon>
        <taxon>Desulfovibrionaceae</taxon>
        <taxon>Oceanidesulfovibrio</taxon>
    </lineage>
</organism>
<accession>A0A6P1ZD03</accession>
<gene>
    <name evidence="2" type="ORF">DQK91_16555</name>
</gene>
<protein>
    <recommendedName>
        <fullName evidence="1">TIR domain-containing protein</fullName>
    </recommendedName>
</protein>
<sequence>MANGWILMQEHIERFADVLIAYLQRDQKLPSDADFLETAADLILGDLPAEMRDHVTCAPYAYREVIVSVVKNRYYQVGFRRKALAAIGKGASSSCTKSARVFFSYRRAELENLTRHLAHAMRLRPEFSVFFDKNSLSTGSFPPKIETAARSCDVFLLMTCASTFKRTHEPEDWVRKEVIIALESDRLIVPVLVDGAQMPEVASLPLELQSVPMYQAFNFYTSNFETSLLALMAFINKDR</sequence>
<dbReference type="EMBL" id="QMIF01000012">
    <property type="protein sequence ID" value="TVM32140.1"/>
    <property type="molecule type" value="Genomic_DNA"/>
</dbReference>
<feature type="domain" description="TIR" evidence="1">
    <location>
        <begin position="101"/>
        <end position="209"/>
    </location>
</feature>
<dbReference type="InterPro" id="IPR035897">
    <property type="entry name" value="Toll_tir_struct_dom_sf"/>
</dbReference>
<dbReference type="Pfam" id="PF13676">
    <property type="entry name" value="TIR_2"/>
    <property type="match status" value="1"/>
</dbReference>
<name>A0A6P1ZD03_9BACT</name>
<dbReference type="Gene3D" id="3.40.50.10140">
    <property type="entry name" value="Toll/interleukin-1 receptor homology (TIR) domain"/>
    <property type="match status" value="1"/>
</dbReference>
<reference evidence="2 3" key="1">
    <citation type="submission" date="2018-06" db="EMBL/GenBank/DDBJ databases">
        <title>Complete genome of Desulfovibrio marinus P48SEP.</title>
        <authorList>
            <person name="Crispim J.S."/>
            <person name="Vidigal P.M.P."/>
            <person name="Silva L.C.F."/>
            <person name="Araujo L.C."/>
            <person name="Laguardia C.N."/>
            <person name="Dias R.S."/>
            <person name="Sousa M.P."/>
            <person name="Paula S.O."/>
            <person name="Silva C."/>
        </authorList>
    </citation>
    <scope>NUCLEOTIDE SEQUENCE [LARGE SCALE GENOMIC DNA]</scope>
    <source>
        <strain evidence="2 3">P48SEP</strain>
    </source>
</reference>
<dbReference type="InterPro" id="IPR000157">
    <property type="entry name" value="TIR_dom"/>
</dbReference>
<dbReference type="GO" id="GO:0007165">
    <property type="term" value="P:signal transduction"/>
    <property type="evidence" value="ECO:0007669"/>
    <property type="project" value="InterPro"/>
</dbReference>
<evidence type="ECO:0000259" key="1">
    <source>
        <dbReference type="Pfam" id="PF13676"/>
    </source>
</evidence>
<dbReference type="OrthoDB" id="9768004at2"/>
<evidence type="ECO:0000313" key="2">
    <source>
        <dbReference type="EMBL" id="TVM32140.1"/>
    </source>
</evidence>